<dbReference type="RefSeq" id="WP_126506939.1">
    <property type="nucleotide sequence ID" value="NZ_RXNV01000008.1"/>
</dbReference>
<feature type="domain" description="HTH tetR-type" evidence="3">
    <location>
        <begin position="10"/>
        <end position="70"/>
    </location>
</feature>
<sequence>MKCPTEALPMIRCNQILDAAEQLIESQGIVSFKFSQLAKEVGCSTGTLYKFFERKEDVLVCLFLRSATSNHLPIFIDKHPELTAQEKVLLPILFTFETIKRSKSFFTLRSVSVNTMVWQLASDEKVERFKKRINAFWEWFTASLHEAVDNGELDATPLQIKELVQGIAFYLTGSLTQFESELIAPEYLSNRRDTCYRHLSKLMGQYRWEKPLNQALFDSLEAQTTQFFDKYYREHMTCAACSALACSQKKDESYSNSLQRLAG</sequence>
<dbReference type="GO" id="GO:0003677">
    <property type="term" value="F:DNA binding"/>
    <property type="evidence" value="ECO:0007669"/>
    <property type="project" value="UniProtKB-UniRule"/>
</dbReference>
<evidence type="ECO:0000256" key="2">
    <source>
        <dbReference type="PROSITE-ProRule" id="PRU00335"/>
    </source>
</evidence>
<dbReference type="InterPro" id="IPR009057">
    <property type="entry name" value="Homeodomain-like_sf"/>
</dbReference>
<dbReference type="EMBL" id="RXNV01000008">
    <property type="protein sequence ID" value="RTR30131.1"/>
    <property type="molecule type" value="Genomic_DNA"/>
</dbReference>
<dbReference type="InterPro" id="IPR001647">
    <property type="entry name" value="HTH_TetR"/>
</dbReference>
<evidence type="ECO:0000313" key="4">
    <source>
        <dbReference type="EMBL" id="RTR30131.1"/>
    </source>
</evidence>
<organism evidence="4 5">
    <name type="scientific">Shewanella atlantica</name>
    <dbReference type="NCBI Taxonomy" id="271099"/>
    <lineage>
        <taxon>Bacteria</taxon>
        <taxon>Pseudomonadati</taxon>
        <taxon>Pseudomonadota</taxon>
        <taxon>Gammaproteobacteria</taxon>
        <taxon>Alteromonadales</taxon>
        <taxon>Shewanellaceae</taxon>
        <taxon>Shewanella</taxon>
    </lineage>
</organism>
<protein>
    <submittedName>
        <fullName evidence="4">TetR/AcrR family transcriptional regulator</fullName>
    </submittedName>
</protein>
<feature type="DNA-binding region" description="H-T-H motif" evidence="2">
    <location>
        <begin position="33"/>
        <end position="52"/>
    </location>
</feature>
<dbReference type="PROSITE" id="PS50977">
    <property type="entry name" value="HTH_TETR_2"/>
    <property type="match status" value="1"/>
</dbReference>
<accession>A0A3S0I8U4</accession>
<gene>
    <name evidence="4" type="ORF">EKG39_15970</name>
</gene>
<dbReference type="AlphaFoldDB" id="A0A3S0I8U4"/>
<reference evidence="4 5" key="1">
    <citation type="submission" date="2018-12" db="EMBL/GenBank/DDBJ databases">
        <authorList>
            <person name="Yu L."/>
        </authorList>
    </citation>
    <scope>NUCLEOTIDE SEQUENCE [LARGE SCALE GENOMIC DNA]</scope>
    <source>
        <strain evidence="4 5">HAW-EB5</strain>
    </source>
</reference>
<keyword evidence="1 2" id="KW-0238">DNA-binding</keyword>
<dbReference type="Proteomes" id="UP000282060">
    <property type="component" value="Unassembled WGS sequence"/>
</dbReference>
<proteinExistence type="predicted"/>
<evidence type="ECO:0000259" key="3">
    <source>
        <dbReference type="PROSITE" id="PS50977"/>
    </source>
</evidence>
<dbReference type="Gene3D" id="1.10.357.10">
    <property type="entry name" value="Tetracycline Repressor, domain 2"/>
    <property type="match status" value="1"/>
</dbReference>
<dbReference type="Pfam" id="PF00440">
    <property type="entry name" value="TetR_N"/>
    <property type="match status" value="1"/>
</dbReference>
<keyword evidence="5" id="KW-1185">Reference proteome</keyword>
<dbReference type="OrthoDB" id="5918833at2"/>
<comment type="caution">
    <text evidence="4">The sequence shown here is derived from an EMBL/GenBank/DDBJ whole genome shotgun (WGS) entry which is preliminary data.</text>
</comment>
<evidence type="ECO:0000256" key="1">
    <source>
        <dbReference type="ARBA" id="ARBA00023125"/>
    </source>
</evidence>
<dbReference type="SUPFAM" id="SSF46689">
    <property type="entry name" value="Homeodomain-like"/>
    <property type="match status" value="1"/>
</dbReference>
<evidence type="ECO:0000313" key="5">
    <source>
        <dbReference type="Proteomes" id="UP000282060"/>
    </source>
</evidence>
<dbReference type="PRINTS" id="PR00455">
    <property type="entry name" value="HTHTETR"/>
</dbReference>
<name>A0A3S0I8U4_9GAMM</name>